<reference evidence="2" key="2">
    <citation type="submission" date="2022-06" db="UniProtKB">
        <authorList>
            <consortium name="EnsemblMetazoa"/>
        </authorList>
    </citation>
    <scope>IDENTIFICATION</scope>
    <source>
        <strain evidence="2">PS312</strain>
    </source>
</reference>
<reference evidence="3" key="1">
    <citation type="journal article" date="2008" name="Nat. Genet.">
        <title>The Pristionchus pacificus genome provides a unique perspective on nematode lifestyle and parasitism.</title>
        <authorList>
            <person name="Dieterich C."/>
            <person name="Clifton S.W."/>
            <person name="Schuster L.N."/>
            <person name="Chinwalla A."/>
            <person name="Delehaunty K."/>
            <person name="Dinkelacker I."/>
            <person name="Fulton L."/>
            <person name="Fulton R."/>
            <person name="Godfrey J."/>
            <person name="Minx P."/>
            <person name="Mitreva M."/>
            <person name="Roeseler W."/>
            <person name="Tian H."/>
            <person name="Witte H."/>
            <person name="Yang S.P."/>
            <person name="Wilson R.K."/>
            <person name="Sommer R.J."/>
        </authorList>
    </citation>
    <scope>NUCLEOTIDE SEQUENCE [LARGE SCALE GENOMIC DNA]</scope>
    <source>
        <strain evidence="3">PS312</strain>
    </source>
</reference>
<dbReference type="Gene3D" id="1.10.8.270">
    <property type="entry name" value="putative rabgap domain of human tbc1 domain family member 14 like domains"/>
    <property type="match status" value="1"/>
</dbReference>
<dbReference type="FunFam" id="1.10.8.270:FF:000007">
    <property type="entry name" value="TBC1 domain family member 10A"/>
    <property type="match status" value="1"/>
</dbReference>
<dbReference type="SUPFAM" id="SSF47923">
    <property type="entry name" value="Ypt/Rab-GAP domain of gyp1p"/>
    <property type="match status" value="2"/>
</dbReference>
<dbReference type="OrthoDB" id="159449at2759"/>
<dbReference type="PANTHER" id="PTHR47219:SF4">
    <property type="entry name" value="TBC1 DOMAIN FAMILY MEMBER 10A"/>
    <property type="match status" value="1"/>
</dbReference>
<proteinExistence type="predicted"/>
<dbReference type="InterPro" id="IPR035969">
    <property type="entry name" value="Rab-GAP_TBC_sf"/>
</dbReference>
<dbReference type="FunFam" id="1.10.10.750:FF:000001">
    <property type="entry name" value="TBC1 domain family member 10A"/>
    <property type="match status" value="1"/>
</dbReference>
<dbReference type="PANTHER" id="PTHR47219">
    <property type="entry name" value="RAB GTPASE-ACTIVATING PROTEIN 1-LIKE"/>
    <property type="match status" value="1"/>
</dbReference>
<name>A0A2A6BQU5_PRIPA</name>
<dbReference type="AlphaFoldDB" id="A0A2A6BQU5"/>
<dbReference type="PROSITE" id="PS50086">
    <property type="entry name" value="TBC_RABGAP"/>
    <property type="match status" value="1"/>
</dbReference>
<sequence>MSSDEAYANASVIYSNGPETFYSNIDVVNHSSSHVAVHNTSPRIVPYPRERPERPGETQSEYSEGVSRRPSIEENDDDLVEELRPTDQYGFYTEEVQTIPKKVNLDQLRRREKKWLHMMDNWAHFMDDEYDRVRDRCRKGIPPSLRARAWKLLSGASFQSEISMNRQVFDYCVRQPGDAKVIDEIERDLDRQFPQHELFARSGKYAEGGKEDLLNLLKAYTVLHPEEGYCQGQAPIASVLLMHMPIRDAFYVFVQICHKYLNGYYSPGLETVQLDGDILMQILKEKNKTCYSHFKRNGIDAPLFMIEWFMCLYCRTLPWPTVLRIWDMFLCEGIKVIFRVALVILQGTFGTNAQCKKYNDLSAILTRLRNLPSELVEEEALMKKAFTMVREIVITTEEEESKTNGVEKEHENGESIVEEPEEAIVTRMINGSKNAWNSIPSETKWFFYDFFLAMGALLILFGLTVAGRVVLEYTHQEEGPLCRFVHCIDGLLGTSLTESLCAVQLDIMERLVWHSKNLSNEIKDGIANFVDQISDGFSAFHTIIGSVLTYFAGLISDAFAELGGNVEENITFLKDFIASGLEWLSSNVSSFLSSFQEAAAPSN</sequence>
<keyword evidence="1" id="KW-0343">GTPase activation</keyword>
<dbReference type="GO" id="GO:0005886">
    <property type="term" value="C:plasma membrane"/>
    <property type="evidence" value="ECO:0007669"/>
    <property type="project" value="UniProtKB-ARBA"/>
</dbReference>
<accession>A0A2A6BQU5</accession>
<dbReference type="SMART" id="SM00164">
    <property type="entry name" value="TBC"/>
    <property type="match status" value="1"/>
</dbReference>
<evidence type="ECO:0000256" key="1">
    <source>
        <dbReference type="ARBA" id="ARBA00022468"/>
    </source>
</evidence>
<dbReference type="Pfam" id="PF00566">
    <property type="entry name" value="RabGAP-TBC"/>
    <property type="match status" value="1"/>
</dbReference>
<dbReference type="InterPro" id="IPR000195">
    <property type="entry name" value="Rab-GAP-TBC_dom"/>
</dbReference>
<dbReference type="GO" id="GO:0042147">
    <property type="term" value="P:retrograde transport, endosome to Golgi"/>
    <property type="evidence" value="ECO:0000318"/>
    <property type="project" value="GO_Central"/>
</dbReference>
<organism evidence="2 3">
    <name type="scientific">Pristionchus pacificus</name>
    <name type="common">Parasitic nematode worm</name>
    <dbReference type="NCBI Taxonomy" id="54126"/>
    <lineage>
        <taxon>Eukaryota</taxon>
        <taxon>Metazoa</taxon>
        <taxon>Ecdysozoa</taxon>
        <taxon>Nematoda</taxon>
        <taxon>Chromadorea</taxon>
        <taxon>Rhabditida</taxon>
        <taxon>Rhabditina</taxon>
        <taxon>Diplogasteromorpha</taxon>
        <taxon>Diplogasteroidea</taxon>
        <taxon>Neodiplogasteridae</taxon>
        <taxon>Pristionchus</taxon>
    </lineage>
</organism>
<gene>
    <name evidence="2" type="primary">WBGene00092129</name>
</gene>
<keyword evidence="3" id="KW-1185">Reference proteome</keyword>
<accession>A0A8R1Y8I5</accession>
<dbReference type="EnsemblMetazoa" id="PPA02575.1">
    <property type="protein sequence ID" value="PPA02575.1"/>
    <property type="gene ID" value="WBGene00092129"/>
</dbReference>
<dbReference type="InterPro" id="IPR050302">
    <property type="entry name" value="Rab_GAP_TBC_domain"/>
</dbReference>
<dbReference type="GO" id="GO:0005096">
    <property type="term" value="F:GTPase activator activity"/>
    <property type="evidence" value="ECO:0000318"/>
    <property type="project" value="GO_Central"/>
</dbReference>
<dbReference type="Gene3D" id="1.10.10.750">
    <property type="entry name" value="Ypt/Rab-GAP domain of gyp1p, domain 1"/>
    <property type="match status" value="1"/>
</dbReference>
<dbReference type="FunFam" id="1.10.472.80:FF:000008">
    <property type="entry name" value="TBC1 domain family member 10A"/>
    <property type="match status" value="1"/>
</dbReference>
<dbReference type="Proteomes" id="UP000005239">
    <property type="component" value="Unassembled WGS sequence"/>
</dbReference>
<dbReference type="Gene3D" id="1.10.472.80">
    <property type="entry name" value="Ypt/Rab-GAP domain of gyp1p, domain 3"/>
    <property type="match status" value="1"/>
</dbReference>
<evidence type="ECO:0000313" key="3">
    <source>
        <dbReference type="Proteomes" id="UP000005239"/>
    </source>
</evidence>
<protein>
    <submittedName>
        <fullName evidence="2">Tbc-10</fullName>
    </submittedName>
</protein>
<evidence type="ECO:0000313" key="2">
    <source>
        <dbReference type="EnsemblMetazoa" id="PPA02575.1"/>
    </source>
</evidence>
<dbReference type="GO" id="GO:0005829">
    <property type="term" value="C:cytosol"/>
    <property type="evidence" value="ECO:0007669"/>
    <property type="project" value="GOC"/>
</dbReference>